<evidence type="ECO:0000256" key="1">
    <source>
        <dbReference type="ARBA" id="ARBA00005964"/>
    </source>
</evidence>
<reference evidence="5 6" key="1">
    <citation type="submission" date="2013-03" db="EMBL/GenBank/DDBJ databases">
        <title>The Genome Sequence of Exophiala aquamarina CBS 119918.</title>
        <authorList>
            <consortium name="The Broad Institute Genomics Platform"/>
            <person name="Cuomo C."/>
            <person name="de Hoog S."/>
            <person name="Gorbushina A."/>
            <person name="Walker B."/>
            <person name="Young S.K."/>
            <person name="Zeng Q."/>
            <person name="Gargeya S."/>
            <person name="Fitzgerald M."/>
            <person name="Haas B."/>
            <person name="Abouelleil A."/>
            <person name="Allen A.W."/>
            <person name="Alvarado L."/>
            <person name="Arachchi H.M."/>
            <person name="Berlin A.M."/>
            <person name="Chapman S.B."/>
            <person name="Gainer-Dewar J."/>
            <person name="Goldberg J."/>
            <person name="Griggs A."/>
            <person name="Gujja S."/>
            <person name="Hansen M."/>
            <person name="Howarth C."/>
            <person name="Imamovic A."/>
            <person name="Ireland A."/>
            <person name="Larimer J."/>
            <person name="McCowan C."/>
            <person name="Murphy C."/>
            <person name="Pearson M."/>
            <person name="Poon T.W."/>
            <person name="Priest M."/>
            <person name="Roberts A."/>
            <person name="Saif S."/>
            <person name="Shea T."/>
            <person name="Sisk P."/>
            <person name="Sykes S."/>
            <person name="Wortman J."/>
            <person name="Nusbaum C."/>
            <person name="Birren B."/>
        </authorList>
    </citation>
    <scope>NUCLEOTIDE SEQUENCE [LARGE SCALE GENOMIC DNA]</scope>
    <source>
        <strain evidence="5 6">CBS 119918</strain>
    </source>
</reference>
<dbReference type="InterPro" id="IPR019826">
    <property type="entry name" value="Carboxylesterase_B_AS"/>
</dbReference>
<dbReference type="AlphaFoldDB" id="A0A072NTL7"/>
<feature type="signal peptide" evidence="3">
    <location>
        <begin position="1"/>
        <end position="17"/>
    </location>
</feature>
<dbReference type="EC" id="3.1.1.-" evidence="3"/>
<dbReference type="SUPFAM" id="SSF53474">
    <property type="entry name" value="alpha/beta-Hydrolases"/>
    <property type="match status" value="1"/>
</dbReference>
<feature type="domain" description="Carboxylesterase type B" evidence="4">
    <location>
        <begin position="24"/>
        <end position="532"/>
    </location>
</feature>
<dbReference type="STRING" id="1182545.A0A072NTL7"/>
<evidence type="ECO:0000313" key="5">
    <source>
        <dbReference type="EMBL" id="KEF50996.1"/>
    </source>
</evidence>
<dbReference type="Proteomes" id="UP000027920">
    <property type="component" value="Unassembled WGS sequence"/>
</dbReference>
<protein>
    <recommendedName>
        <fullName evidence="3">Carboxylic ester hydrolase</fullName>
        <ecNumber evidence="3">3.1.1.-</ecNumber>
    </recommendedName>
</protein>
<organism evidence="5 6">
    <name type="scientific">Exophiala aquamarina CBS 119918</name>
    <dbReference type="NCBI Taxonomy" id="1182545"/>
    <lineage>
        <taxon>Eukaryota</taxon>
        <taxon>Fungi</taxon>
        <taxon>Dikarya</taxon>
        <taxon>Ascomycota</taxon>
        <taxon>Pezizomycotina</taxon>
        <taxon>Eurotiomycetes</taxon>
        <taxon>Chaetothyriomycetidae</taxon>
        <taxon>Chaetothyriales</taxon>
        <taxon>Herpotrichiellaceae</taxon>
        <taxon>Exophiala</taxon>
    </lineage>
</organism>
<evidence type="ECO:0000256" key="3">
    <source>
        <dbReference type="RuleBase" id="RU361235"/>
    </source>
</evidence>
<sequence>MLAAAFVLSGLVGLSIQQSTPLPSVVVKNGTYHGLHQTTYNQDLFLGIPYAQPPVGNLRFQLAQALNTSWSQPRDAKVYSPECFGYGSDQVGHNISEDCLALNIVRPAGHEGELLPVGVWIHGGGFLMGGTSDQRYNLSFIVQKSVEMGKPIIGVSIAYRLSFWGFSDSEEVRKAGVTNLGLHDQRKALQWIQENVGSFGGDSSKVTIWGQSAGAGSVGTHLIAYGGRDDGLFRGAICQSGNSILPLSPNYNVSDGQLAYNNIASIVGCRNTSDTLKCLREVDTKTLNSAINATFRLFPPVRDGTLIQDSIYDQLQNGAFIKVPLISGTNTDEGTGFGPRGISSDTAFAHYLSSKSTKASLNESILAALLAVYPNLPAASDVLYNIPLNFTQFNTTPAVPAPYNTPDTLSNTTYGSQWRRLVAFSGDFEFAGPRRLQCQSWSRHNVSAYCYRFNAVPSGYPPEIGSAHFDEVAFVFNNLDGLGYAINPFQDQPQSYTDLSDLMTRMWVSFIHDGSPNQHGVLDYEEWPIYDIQQNGGVGKDYFFTSTPKSSIETDDWRIAGINYLNSLWKTVYGM</sequence>
<dbReference type="InterPro" id="IPR029058">
    <property type="entry name" value="AB_hydrolase_fold"/>
</dbReference>
<dbReference type="RefSeq" id="XP_013253586.1">
    <property type="nucleotide sequence ID" value="XM_013398132.1"/>
</dbReference>
<dbReference type="Gene3D" id="3.40.50.1820">
    <property type="entry name" value="alpha/beta hydrolase"/>
    <property type="match status" value="1"/>
</dbReference>
<gene>
    <name evidence="5" type="ORF">A1O9_12950</name>
</gene>
<dbReference type="Pfam" id="PF00135">
    <property type="entry name" value="COesterase"/>
    <property type="match status" value="1"/>
</dbReference>
<feature type="chain" id="PRO_5005104332" description="Carboxylic ester hydrolase" evidence="3">
    <location>
        <begin position="18"/>
        <end position="575"/>
    </location>
</feature>
<dbReference type="EMBL" id="AMGV01000035">
    <property type="protein sequence ID" value="KEF50996.1"/>
    <property type="molecule type" value="Genomic_DNA"/>
</dbReference>
<dbReference type="ESTHER" id="9euro-a0a072ntl7">
    <property type="family name" value="Fungal_carboxylesterase_lipase"/>
</dbReference>
<evidence type="ECO:0000259" key="4">
    <source>
        <dbReference type="Pfam" id="PF00135"/>
    </source>
</evidence>
<keyword evidence="3" id="KW-0732">Signal</keyword>
<proteinExistence type="inferred from homology"/>
<comment type="similarity">
    <text evidence="1 3">Belongs to the type-B carboxylesterase/lipase family.</text>
</comment>
<dbReference type="InterPro" id="IPR002018">
    <property type="entry name" value="CarbesteraseB"/>
</dbReference>
<evidence type="ECO:0000256" key="2">
    <source>
        <dbReference type="ARBA" id="ARBA00022801"/>
    </source>
</evidence>
<keyword evidence="2 3" id="KW-0378">Hydrolase</keyword>
<dbReference type="VEuPathDB" id="FungiDB:A1O9_12950"/>
<dbReference type="GO" id="GO:0016787">
    <property type="term" value="F:hydrolase activity"/>
    <property type="evidence" value="ECO:0007669"/>
    <property type="project" value="UniProtKB-KW"/>
</dbReference>
<dbReference type="HOGENOM" id="CLU_006586_10_6_1"/>
<dbReference type="GeneID" id="25287844"/>
<dbReference type="PANTHER" id="PTHR11559">
    <property type="entry name" value="CARBOXYLESTERASE"/>
    <property type="match status" value="1"/>
</dbReference>
<keyword evidence="6" id="KW-1185">Reference proteome</keyword>
<accession>A0A072NTL7</accession>
<dbReference type="OrthoDB" id="408631at2759"/>
<name>A0A072NTL7_9EURO</name>
<dbReference type="InterPro" id="IPR050309">
    <property type="entry name" value="Type-B_Carboxylest/Lipase"/>
</dbReference>
<comment type="caution">
    <text evidence="5">The sequence shown here is derived from an EMBL/GenBank/DDBJ whole genome shotgun (WGS) entry which is preliminary data.</text>
</comment>
<dbReference type="PROSITE" id="PS00122">
    <property type="entry name" value="CARBOXYLESTERASE_B_1"/>
    <property type="match status" value="1"/>
</dbReference>
<evidence type="ECO:0000313" key="6">
    <source>
        <dbReference type="Proteomes" id="UP000027920"/>
    </source>
</evidence>